<proteinExistence type="predicted"/>
<dbReference type="Proteomes" id="UP001633002">
    <property type="component" value="Unassembled WGS sequence"/>
</dbReference>
<evidence type="ECO:0000256" key="3">
    <source>
        <dbReference type="SAM" id="MobiDB-lite"/>
    </source>
</evidence>
<dbReference type="AlphaFoldDB" id="A0ABD3IGU7"/>
<dbReference type="GO" id="GO:0046872">
    <property type="term" value="F:metal ion binding"/>
    <property type="evidence" value="ECO:0007669"/>
    <property type="project" value="UniProtKB-KW"/>
</dbReference>
<dbReference type="EMBL" id="JBJQOH010000001">
    <property type="protein sequence ID" value="KAL3702339.1"/>
    <property type="molecule type" value="Genomic_DNA"/>
</dbReference>
<dbReference type="InterPro" id="IPR027806">
    <property type="entry name" value="HARBI1_dom"/>
</dbReference>
<comment type="caution">
    <text evidence="5">The sequence shown here is derived from an EMBL/GenBank/DDBJ whole genome shotgun (WGS) entry which is preliminary data.</text>
</comment>
<evidence type="ECO:0000256" key="2">
    <source>
        <dbReference type="ARBA" id="ARBA00022723"/>
    </source>
</evidence>
<protein>
    <recommendedName>
        <fullName evidence="4">DDE Tnp4 domain-containing protein</fullName>
    </recommendedName>
</protein>
<reference evidence="5 6" key="1">
    <citation type="submission" date="2024-09" db="EMBL/GenBank/DDBJ databases">
        <title>Chromosome-scale assembly of Riccia sorocarpa.</title>
        <authorList>
            <person name="Paukszto L."/>
        </authorList>
    </citation>
    <scope>NUCLEOTIDE SEQUENCE [LARGE SCALE GENOMIC DNA]</scope>
    <source>
        <strain evidence="5">LP-2024</strain>
        <tissue evidence="5">Aerial parts of the thallus</tissue>
    </source>
</reference>
<evidence type="ECO:0000313" key="5">
    <source>
        <dbReference type="EMBL" id="KAL3702339.1"/>
    </source>
</evidence>
<evidence type="ECO:0000259" key="4">
    <source>
        <dbReference type="Pfam" id="PF13359"/>
    </source>
</evidence>
<evidence type="ECO:0000313" key="6">
    <source>
        <dbReference type="Proteomes" id="UP001633002"/>
    </source>
</evidence>
<feature type="region of interest" description="Disordered" evidence="3">
    <location>
        <begin position="131"/>
        <end position="151"/>
    </location>
</feature>
<sequence>MGLQTTRECCTIQSFTEGFRAEKYYTPEVELIIGFKVMPYILGNGGYTTTMWLVTPFRPRPGAPAYIQIYNDFLVQGRLVVEQVFGRLKARWWLLEQGIVSRIEWAPACIYASCILFNILLRNSDTLDLQGDYGKRDEEPPNEATTQPPPDYAEIVCEELASHVYLRRRSKVLE</sequence>
<keyword evidence="6" id="KW-1185">Reference proteome</keyword>
<organism evidence="5 6">
    <name type="scientific">Riccia sorocarpa</name>
    <dbReference type="NCBI Taxonomy" id="122646"/>
    <lineage>
        <taxon>Eukaryota</taxon>
        <taxon>Viridiplantae</taxon>
        <taxon>Streptophyta</taxon>
        <taxon>Embryophyta</taxon>
        <taxon>Marchantiophyta</taxon>
        <taxon>Marchantiopsida</taxon>
        <taxon>Marchantiidae</taxon>
        <taxon>Marchantiales</taxon>
        <taxon>Ricciaceae</taxon>
        <taxon>Riccia</taxon>
    </lineage>
</organism>
<feature type="domain" description="DDE Tnp4" evidence="4">
    <location>
        <begin position="39"/>
        <end position="118"/>
    </location>
</feature>
<name>A0ABD3IGU7_9MARC</name>
<accession>A0ABD3IGU7</accession>
<dbReference type="Pfam" id="PF13359">
    <property type="entry name" value="DDE_Tnp_4"/>
    <property type="match status" value="1"/>
</dbReference>
<gene>
    <name evidence="5" type="ORF">R1sor_020361</name>
</gene>
<evidence type="ECO:0000256" key="1">
    <source>
        <dbReference type="ARBA" id="ARBA00001968"/>
    </source>
</evidence>
<comment type="cofactor">
    <cofactor evidence="1">
        <name>a divalent metal cation</name>
        <dbReference type="ChEBI" id="CHEBI:60240"/>
    </cofactor>
</comment>
<keyword evidence="2" id="KW-0479">Metal-binding</keyword>